<keyword evidence="2" id="KW-1185">Reference proteome</keyword>
<evidence type="ECO:0000313" key="1">
    <source>
        <dbReference type="EMBL" id="KAI8557686.1"/>
    </source>
</evidence>
<protein>
    <submittedName>
        <fullName evidence="1">Uncharacterized protein</fullName>
    </submittedName>
</protein>
<organism evidence="1 2">
    <name type="scientific">Rhododendron molle</name>
    <name type="common">Chinese azalea</name>
    <name type="synonym">Azalea mollis</name>
    <dbReference type="NCBI Taxonomy" id="49168"/>
    <lineage>
        <taxon>Eukaryota</taxon>
        <taxon>Viridiplantae</taxon>
        <taxon>Streptophyta</taxon>
        <taxon>Embryophyta</taxon>
        <taxon>Tracheophyta</taxon>
        <taxon>Spermatophyta</taxon>
        <taxon>Magnoliopsida</taxon>
        <taxon>eudicotyledons</taxon>
        <taxon>Gunneridae</taxon>
        <taxon>Pentapetalae</taxon>
        <taxon>asterids</taxon>
        <taxon>Ericales</taxon>
        <taxon>Ericaceae</taxon>
        <taxon>Ericoideae</taxon>
        <taxon>Rhodoreae</taxon>
        <taxon>Rhododendron</taxon>
    </lineage>
</organism>
<reference evidence="1" key="1">
    <citation type="submission" date="2022-02" db="EMBL/GenBank/DDBJ databases">
        <title>Plant Genome Project.</title>
        <authorList>
            <person name="Zhang R.-G."/>
        </authorList>
    </citation>
    <scope>NUCLEOTIDE SEQUENCE</scope>
    <source>
        <strain evidence="1">AT1</strain>
    </source>
</reference>
<sequence>MSSVPFTRTRIPELVSFNTPALSKSGVSLLATHTTVIIGSIFLYHIPTYRFVEFPGLKKPSSKIPPDETMVSPSASDFVVAMVSTPLEVIKMENIDRDNMQRGTPTPLSHRNSPPQTHTVRPRQSSPSPHYNSSAPPWSGPDAHRIGAVALLAKAWAKGNPKDKTIAACRDLAKAGIEEDLVAWWLRKEISSSGYLPAGDTHPRVRPVEGGVTLTTWRYGRDTC</sequence>
<gene>
    <name evidence="1" type="ORF">RHMOL_Rhmol04G0029200</name>
</gene>
<dbReference type="Proteomes" id="UP001062846">
    <property type="component" value="Chromosome 4"/>
</dbReference>
<accession>A0ACC0NXJ9</accession>
<comment type="caution">
    <text evidence="1">The sequence shown here is derived from an EMBL/GenBank/DDBJ whole genome shotgun (WGS) entry which is preliminary data.</text>
</comment>
<dbReference type="EMBL" id="CM046391">
    <property type="protein sequence ID" value="KAI8557686.1"/>
    <property type="molecule type" value="Genomic_DNA"/>
</dbReference>
<name>A0ACC0NXJ9_RHOML</name>
<proteinExistence type="predicted"/>
<evidence type="ECO:0000313" key="2">
    <source>
        <dbReference type="Proteomes" id="UP001062846"/>
    </source>
</evidence>